<keyword evidence="2" id="KW-0812">Transmembrane</keyword>
<keyword evidence="2" id="KW-0472">Membrane</keyword>
<organism evidence="3 4">
    <name type="scientific">Podila minutissima</name>
    <dbReference type="NCBI Taxonomy" id="64525"/>
    <lineage>
        <taxon>Eukaryota</taxon>
        <taxon>Fungi</taxon>
        <taxon>Fungi incertae sedis</taxon>
        <taxon>Mucoromycota</taxon>
        <taxon>Mortierellomycotina</taxon>
        <taxon>Mortierellomycetes</taxon>
        <taxon>Mortierellales</taxon>
        <taxon>Mortierellaceae</taxon>
        <taxon>Podila</taxon>
    </lineage>
</organism>
<sequence length="283" mass="31732">MNSNEMIYLTLGYVGIVLFLYLIGHCAYRGINYTLQIFCVVGIINSINETFLVFMHKGHVVAMAGGTAACTTSAIIEQFTPMALNLLATSMAFHIWFVIVWKSSRIELQMLKWYCLVSFGIPLITTSIALILLRNEPYFSAYPRRYYCDFKESYVTIGTFAIPMTLWAVPGILLTFIFCFAFGMIMVMAMMERLSLAKHMESPAEANLAAFSDFSGSLIGICVFIIFGTTKDSLRTMSNVFCPCRQHVQSNLQLSSDFAASTGETQKVPRSSPRSSPLRRYSD</sequence>
<evidence type="ECO:0000313" key="3">
    <source>
        <dbReference type="EMBL" id="KAF9325827.1"/>
    </source>
</evidence>
<keyword evidence="4" id="KW-1185">Reference proteome</keyword>
<evidence type="ECO:0000256" key="1">
    <source>
        <dbReference type="SAM" id="MobiDB-lite"/>
    </source>
</evidence>
<dbReference type="Proteomes" id="UP000696485">
    <property type="component" value="Unassembled WGS sequence"/>
</dbReference>
<feature type="transmembrane region" description="Helical" evidence="2">
    <location>
        <begin position="154"/>
        <end position="187"/>
    </location>
</feature>
<evidence type="ECO:0000313" key="4">
    <source>
        <dbReference type="Proteomes" id="UP000696485"/>
    </source>
</evidence>
<keyword evidence="2" id="KW-1133">Transmembrane helix</keyword>
<reference evidence="3" key="1">
    <citation type="journal article" date="2020" name="Fungal Divers.">
        <title>Resolving the Mortierellaceae phylogeny through synthesis of multi-gene phylogenetics and phylogenomics.</title>
        <authorList>
            <person name="Vandepol N."/>
            <person name="Liber J."/>
            <person name="Desiro A."/>
            <person name="Na H."/>
            <person name="Kennedy M."/>
            <person name="Barry K."/>
            <person name="Grigoriev I.V."/>
            <person name="Miller A.N."/>
            <person name="O'Donnell K."/>
            <person name="Stajich J.E."/>
            <person name="Bonito G."/>
        </authorList>
    </citation>
    <scope>NUCLEOTIDE SEQUENCE</scope>
    <source>
        <strain evidence="3">NVP1</strain>
    </source>
</reference>
<feature type="transmembrane region" description="Helical" evidence="2">
    <location>
        <begin position="208"/>
        <end position="228"/>
    </location>
</feature>
<dbReference type="EMBL" id="JAAAUY010000865">
    <property type="protein sequence ID" value="KAF9325827.1"/>
    <property type="molecule type" value="Genomic_DNA"/>
</dbReference>
<dbReference type="Gene3D" id="1.20.1070.10">
    <property type="entry name" value="Rhodopsin 7-helix transmembrane proteins"/>
    <property type="match status" value="1"/>
</dbReference>
<feature type="transmembrane region" description="Helical" evidence="2">
    <location>
        <begin position="113"/>
        <end position="134"/>
    </location>
</feature>
<dbReference type="AlphaFoldDB" id="A0A9P5VIK7"/>
<evidence type="ECO:0000256" key="2">
    <source>
        <dbReference type="SAM" id="Phobius"/>
    </source>
</evidence>
<feature type="transmembrane region" description="Helical" evidence="2">
    <location>
        <begin position="30"/>
        <end position="47"/>
    </location>
</feature>
<feature type="region of interest" description="Disordered" evidence="1">
    <location>
        <begin position="260"/>
        <end position="283"/>
    </location>
</feature>
<feature type="compositionally biased region" description="Low complexity" evidence="1">
    <location>
        <begin position="269"/>
        <end position="283"/>
    </location>
</feature>
<accession>A0A9P5VIK7</accession>
<gene>
    <name evidence="3" type="ORF">BG006_010702</name>
</gene>
<protein>
    <submittedName>
        <fullName evidence="3">Uncharacterized protein</fullName>
    </submittedName>
</protein>
<name>A0A9P5VIK7_9FUNG</name>
<feature type="transmembrane region" description="Helical" evidence="2">
    <location>
        <begin position="82"/>
        <end position="101"/>
    </location>
</feature>
<feature type="transmembrane region" description="Helical" evidence="2">
    <location>
        <begin position="7"/>
        <end position="24"/>
    </location>
</feature>
<comment type="caution">
    <text evidence="3">The sequence shown here is derived from an EMBL/GenBank/DDBJ whole genome shotgun (WGS) entry which is preliminary data.</text>
</comment>
<proteinExistence type="predicted"/>